<dbReference type="RefSeq" id="WP_048879228.1">
    <property type="nucleotide sequence ID" value="NZ_BANC01000059.1"/>
</dbReference>
<dbReference type="FunFam" id="3.40.1170.10:FF:000001">
    <property type="entry name" value="DNA mismatch repair protein MutS"/>
    <property type="match status" value="1"/>
</dbReference>
<keyword evidence="6 10" id="KW-0238">DNA-binding</keyword>
<organism evidence="12 13">
    <name type="scientific">Acidocella aminolytica 101 = DSM 11237</name>
    <dbReference type="NCBI Taxonomy" id="1120923"/>
    <lineage>
        <taxon>Bacteria</taxon>
        <taxon>Pseudomonadati</taxon>
        <taxon>Pseudomonadota</taxon>
        <taxon>Alphaproteobacteria</taxon>
        <taxon>Acetobacterales</taxon>
        <taxon>Acidocellaceae</taxon>
        <taxon>Acidocella</taxon>
    </lineage>
</organism>
<dbReference type="InterPro" id="IPR005748">
    <property type="entry name" value="DNA_mismatch_repair_MutS"/>
</dbReference>
<dbReference type="InterPro" id="IPR045076">
    <property type="entry name" value="MutS"/>
</dbReference>
<dbReference type="Pfam" id="PF05192">
    <property type="entry name" value="MutS_III"/>
    <property type="match status" value="1"/>
</dbReference>
<dbReference type="InterPro" id="IPR017261">
    <property type="entry name" value="DNA_mismatch_repair_MutS/MSH"/>
</dbReference>
<dbReference type="InterPro" id="IPR016151">
    <property type="entry name" value="DNA_mismatch_repair_MutS_N"/>
</dbReference>
<comment type="function">
    <text evidence="8">This protein is involved in the repair of mismatches in DNA. It is possible that it carries out the mismatch recognition step. This protein has a weak ATPase activity.</text>
</comment>
<dbReference type="EMBL" id="BANC01000059">
    <property type="protein sequence ID" value="GAN80841.1"/>
    <property type="molecule type" value="Genomic_DNA"/>
</dbReference>
<name>A0A0D6PHI7_9PROT</name>
<keyword evidence="5" id="KW-0067">ATP-binding</keyword>
<dbReference type="InterPro" id="IPR027417">
    <property type="entry name" value="P-loop_NTPase"/>
</dbReference>
<evidence type="ECO:0000256" key="5">
    <source>
        <dbReference type="ARBA" id="ARBA00022840"/>
    </source>
</evidence>
<dbReference type="Gene3D" id="3.30.420.110">
    <property type="entry name" value="MutS, connector domain"/>
    <property type="match status" value="1"/>
</dbReference>
<dbReference type="SUPFAM" id="SSF52540">
    <property type="entry name" value="P-loop containing nucleoside triphosphate hydrolases"/>
    <property type="match status" value="1"/>
</dbReference>
<evidence type="ECO:0000256" key="2">
    <source>
        <dbReference type="ARBA" id="ARBA00021982"/>
    </source>
</evidence>
<dbReference type="Gene3D" id="6.10.140.430">
    <property type="match status" value="1"/>
</dbReference>
<dbReference type="SUPFAM" id="SSF48334">
    <property type="entry name" value="DNA repair protein MutS, domain III"/>
    <property type="match status" value="1"/>
</dbReference>
<dbReference type="InterPro" id="IPR007861">
    <property type="entry name" value="DNA_mismatch_repair_MutS_clamp"/>
</dbReference>
<dbReference type="AlphaFoldDB" id="A0A0D6PHI7"/>
<dbReference type="InterPro" id="IPR007696">
    <property type="entry name" value="DNA_mismatch_repair_MutS_core"/>
</dbReference>
<dbReference type="GO" id="GO:0140664">
    <property type="term" value="F:ATP-dependent DNA damage sensor activity"/>
    <property type="evidence" value="ECO:0007669"/>
    <property type="project" value="InterPro"/>
</dbReference>
<dbReference type="Pfam" id="PF00488">
    <property type="entry name" value="MutS_V"/>
    <property type="match status" value="1"/>
</dbReference>
<keyword evidence="4 10" id="KW-0227">DNA damage</keyword>
<dbReference type="PROSITE" id="PS00486">
    <property type="entry name" value="DNA_MISMATCH_REPAIR_2"/>
    <property type="match status" value="1"/>
</dbReference>
<evidence type="ECO:0000256" key="6">
    <source>
        <dbReference type="ARBA" id="ARBA00023125"/>
    </source>
</evidence>
<dbReference type="GO" id="GO:0030983">
    <property type="term" value="F:mismatched DNA binding"/>
    <property type="evidence" value="ECO:0007669"/>
    <property type="project" value="InterPro"/>
</dbReference>
<gene>
    <name evidence="12" type="ORF">Aam_060_067</name>
</gene>
<keyword evidence="7 10" id="KW-0234">DNA repair</keyword>
<dbReference type="SMART" id="SM00534">
    <property type="entry name" value="MUTSac"/>
    <property type="match status" value="1"/>
</dbReference>
<evidence type="ECO:0000256" key="8">
    <source>
        <dbReference type="ARBA" id="ARBA00024647"/>
    </source>
</evidence>
<evidence type="ECO:0000256" key="9">
    <source>
        <dbReference type="NCBIfam" id="TIGR01070"/>
    </source>
</evidence>
<dbReference type="SUPFAM" id="SSF55271">
    <property type="entry name" value="DNA repair protein MutS, domain I"/>
    <property type="match status" value="1"/>
</dbReference>
<evidence type="ECO:0000256" key="10">
    <source>
        <dbReference type="RuleBase" id="RU003756"/>
    </source>
</evidence>
<keyword evidence="3 10" id="KW-0547">Nucleotide-binding</keyword>
<keyword evidence="13" id="KW-1185">Reference proteome</keyword>
<evidence type="ECO:0000256" key="1">
    <source>
        <dbReference type="ARBA" id="ARBA00006271"/>
    </source>
</evidence>
<dbReference type="InterPro" id="IPR036187">
    <property type="entry name" value="DNA_mismatch_repair_MutS_sf"/>
</dbReference>
<dbReference type="Gene3D" id="3.40.1170.10">
    <property type="entry name" value="DNA repair protein MutS, domain I"/>
    <property type="match status" value="1"/>
</dbReference>
<evidence type="ECO:0000259" key="11">
    <source>
        <dbReference type="PROSITE" id="PS00486"/>
    </source>
</evidence>
<dbReference type="Gene3D" id="1.10.1420.10">
    <property type="match status" value="2"/>
</dbReference>
<dbReference type="STRING" id="1120923.SAMN02746095_00141"/>
<proteinExistence type="inferred from homology"/>
<comment type="caution">
    <text evidence="12">The sequence shown here is derived from an EMBL/GenBank/DDBJ whole genome shotgun (WGS) entry which is preliminary data.</text>
</comment>
<dbReference type="SMART" id="SM00533">
    <property type="entry name" value="MUTSd"/>
    <property type="match status" value="1"/>
</dbReference>
<dbReference type="NCBIfam" id="TIGR01070">
    <property type="entry name" value="mutS1"/>
    <property type="match status" value="1"/>
</dbReference>
<dbReference type="PANTHER" id="PTHR11361:SF34">
    <property type="entry name" value="DNA MISMATCH REPAIR PROTEIN MSH1, MITOCHONDRIAL"/>
    <property type="match status" value="1"/>
</dbReference>
<dbReference type="Pfam" id="PF05190">
    <property type="entry name" value="MutS_IV"/>
    <property type="match status" value="1"/>
</dbReference>
<dbReference type="Pfam" id="PF01624">
    <property type="entry name" value="MutS_I"/>
    <property type="match status" value="1"/>
</dbReference>
<dbReference type="Pfam" id="PF05188">
    <property type="entry name" value="MutS_II"/>
    <property type="match status" value="1"/>
</dbReference>
<evidence type="ECO:0000256" key="3">
    <source>
        <dbReference type="ARBA" id="ARBA00022741"/>
    </source>
</evidence>
<dbReference type="OrthoDB" id="9802448at2"/>
<dbReference type="SUPFAM" id="SSF53150">
    <property type="entry name" value="DNA repair protein MutS, domain II"/>
    <property type="match status" value="1"/>
</dbReference>
<evidence type="ECO:0000256" key="4">
    <source>
        <dbReference type="ARBA" id="ARBA00022763"/>
    </source>
</evidence>
<dbReference type="InterPro" id="IPR007695">
    <property type="entry name" value="DNA_mismatch_repair_MutS-lik_N"/>
</dbReference>
<reference evidence="12 13" key="1">
    <citation type="submission" date="2012-11" db="EMBL/GenBank/DDBJ databases">
        <title>Whole genome sequence of Acidocella aminolytica 101 = DSM 11237.</title>
        <authorList>
            <person name="Azuma Y."/>
            <person name="Higashiura N."/>
            <person name="Hirakawa H."/>
            <person name="Matsushita K."/>
        </authorList>
    </citation>
    <scope>NUCLEOTIDE SEQUENCE [LARGE SCALE GENOMIC DNA]</scope>
    <source>
        <strain evidence="13">101 / DSM 11237</strain>
    </source>
</reference>
<dbReference type="PANTHER" id="PTHR11361">
    <property type="entry name" value="DNA MISMATCH REPAIR PROTEIN MUTS FAMILY MEMBER"/>
    <property type="match status" value="1"/>
</dbReference>
<dbReference type="InterPro" id="IPR036678">
    <property type="entry name" value="MutS_con_dom_sf"/>
</dbReference>
<comment type="similarity">
    <text evidence="1 10">Belongs to the DNA mismatch repair MutS family.</text>
</comment>
<dbReference type="GO" id="GO:0005829">
    <property type="term" value="C:cytosol"/>
    <property type="evidence" value="ECO:0007669"/>
    <property type="project" value="TreeGrafter"/>
</dbReference>
<dbReference type="InterPro" id="IPR007860">
    <property type="entry name" value="DNA_mmatch_repair_MutS_con_dom"/>
</dbReference>
<dbReference type="GO" id="GO:0005524">
    <property type="term" value="F:ATP binding"/>
    <property type="evidence" value="ECO:0007669"/>
    <property type="project" value="UniProtKB-UniRule"/>
</dbReference>
<evidence type="ECO:0000256" key="7">
    <source>
        <dbReference type="ARBA" id="ARBA00023204"/>
    </source>
</evidence>
<dbReference type="Proteomes" id="UP000032668">
    <property type="component" value="Unassembled WGS sequence"/>
</dbReference>
<evidence type="ECO:0000313" key="12">
    <source>
        <dbReference type="EMBL" id="GAN80841.1"/>
    </source>
</evidence>
<feature type="domain" description="DNA mismatch repair proteins mutS family" evidence="11">
    <location>
        <begin position="694"/>
        <end position="710"/>
    </location>
</feature>
<dbReference type="Gene3D" id="3.40.50.300">
    <property type="entry name" value="P-loop containing nucleotide triphosphate hydrolases"/>
    <property type="match status" value="1"/>
</dbReference>
<dbReference type="PIRSF" id="PIRSF037677">
    <property type="entry name" value="DNA_mis_repair_Msh6"/>
    <property type="match status" value="1"/>
</dbReference>
<accession>A0A0D6PHI7</accession>
<dbReference type="NCBIfam" id="NF003810">
    <property type="entry name" value="PRK05399.1"/>
    <property type="match status" value="1"/>
</dbReference>
<sequence length="870" mass="92749">MKEAKGASPAMAQWFAIKAEHEDALLFFRMGDFYELFFADAQAASAALDIALTARGQHQGQPIPMCGVPVSQAEMYLARLIRRGFRVAIVEQLEDPAAAKARGAKGPLKRGVVRLVTPGTLTEEALLEAGRANFCLAITAHEGKLGLAWADISTGQFETEQTALDGLAAILGRLDPSEILASAEIPLGTYTARRVDTQRMALSLPANAEGARRDLAQRFGAASLEAFGDFSGAEVFAACFMLAYIEATQMGTLPRLSRPTSAGLAGQLAMDAATRASLELASARDGMEAGSLLGAVKRTVSPAGARKLASWITAPLCTLSPLQDRQQAWMALCESGQAEAVRDALRGTPDMARALGRIALGRASPRDLAAIRGGLQAGSALAPLLPAGAKLLDEAATALTPAPALLVTLQNALAEPAPLRLDEGNAIAPDFDAELDAERALRDDTRQVIAAFQTELTQRYGIASLKIRHHAQLGYVLEAPATAVEGLRAYPELQLRQGMANGSRFTHPELSDLDRRITEAAARTSARERLVFSWLVKQVLEIAEQLAACADALALVDVLQNAAHLSLSGRYCSPELSDDEAFSITAGRHPVVEAALPPGTGFIPNGGELSPSQRLMLLTGPNMAGKSTFLRQNALLVVLAQAGLPVPAENMQLGLVDRLFSRVGAADDLASGRSTFMVEMTETAAILHQAGPKSFVIVDEIGRGTGTRDGLAIAQAVLESLHNQNRCRAIFATHFHELVQLTETLPRLKAYTMRVKEFRGEVVFMHEVVQGAAQKSWGVHVARLAGVPEAVLRRADALLKAAERQQNAAAPLPLFAAVAPPAHAPEHEALLDDLAVLDPDTLSPREALAQLYRLREQVRQIRTGSMENGA</sequence>
<protein>
    <recommendedName>
        <fullName evidence="2 9">DNA mismatch repair protein MutS</fullName>
    </recommendedName>
</protein>
<dbReference type="GO" id="GO:0006298">
    <property type="term" value="P:mismatch repair"/>
    <property type="evidence" value="ECO:0007669"/>
    <property type="project" value="UniProtKB-UniRule"/>
</dbReference>
<evidence type="ECO:0000313" key="13">
    <source>
        <dbReference type="Proteomes" id="UP000032668"/>
    </source>
</evidence>
<dbReference type="InterPro" id="IPR000432">
    <property type="entry name" value="DNA_mismatch_repair_MutS_C"/>
</dbReference>